<keyword evidence="2" id="KW-1185">Reference proteome</keyword>
<protein>
    <submittedName>
        <fullName evidence="1">Uncharacterized protein</fullName>
    </submittedName>
</protein>
<evidence type="ECO:0000313" key="1">
    <source>
        <dbReference type="EMBL" id="OAP53940.1"/>
    </source>
</evidence>
<organism evidence="1 2">
    <name type="scientific">Fonsecaea erecta</name>
    <dbReference type="NCBI Taxonomy" id="1367422"/>
    <lineage>
        <taxon>Eukaryota</taxon>
        <taxon>Fungi</taxon>
        <taxon>Dikarya</taxon>
        <taxon>Ascomycota</taxon>
        <taxon>Pezizomycotina</taxon>
        <taxon>Eurotiomycetes</taxon>
        <taxon>Chaetothyriomycetidae</taxon>
        <taxon>Chaetothyriales</taxon>
        <taxon>Herpotrichiellaceae</taxon>
        <taxon>Fonsecaea</taxon>
    </lineage>
</organism>
<dbReference type="RefSeq" id="XP_018687307.1">
    <property type="nucleotide sequence ID" value="XM_018843324.1"/>
</dbReference>
<dbReference type="OrthoDB" id="3922521at2759"/>
<dbReference type="EMBL" id="LVYI01000017">
    <property type="protein sequence ID" value="OAP53940.1"/>
    <property type="molecule type" value="Genomic_DNA"/>
</dbReference>
<comment type="caution">
    <text evidence="1">The sequence shown here is derived from an EMBL/GenBank/DDBJ whole genome shotgun (WGS) entry which is preliminary data.</text>
</comment>
<gene>
    <name evidence="1" type="ORF">AYL99_11820</name>
</gene>
<name>A0A178Z2F0_9EURO</name>
<dbReference type="Proteomes" id="UP000078343">
    <property type="component" value="Unassembled WGS sequence"/>
</dbReference>
<proteinExistence type="predicted"/>
<dbReference type="AlphaFoldDB" id="A0A178Z2F0"/>
<dbReference type="GeneID" id="30015987"/>
<reference evidence="1 2" key="1">
    <citation type="submission" date="2016-04" db="EMBL/GenBank/DDBJ databases">
        <title>Draft genome of Fonsecaea erecta CBS 125763.</title>
        <authorList>
            <person name="Weiss V.A."/>
            <person name="Vicente V.A."/>
            <person name="Raittz R.T."/>
            <person name="Moreno L.F."/>
            <person name="De Souza E.M."/>
            <person name="Pedrosa F.O."/>
            <person name="Steffens M.B."/>
            <person name="Faoro H."/>
            <person name="Tadra-Sfeir M.Z."/>
            <person name="Najafzadeh M.J."/>
            <person name="Felipe M.S."/>
            <person name="Teixeira M."/>
            <person name="Sun J."/>
            <person name="Xi L."/>
            <person name="Gomes R."/>
            <person name="De Azevedo C.M."/>
            <person name="Salgado C.G."/>
            <person name="Da Silva M.B."/>
            <person name="Nascimento M.F."/>
            <person name="Queiroz-Telles F."/>
            <person name="Attili D.S."/>
            <person name="Gorbushina A."/>
        </authorList>
    </citation>
    <scope>NUCLEOTIDE SEQUENCE [LARGE SCALE GENOMIC DNA]</scope>
    <source>
        <strain evidence="1 2">CBS 125763</strain>
    </source>
</reference>
<evidence type="ECO:0000313" key="2">
    <source>
        <dbReference type="Proteomes" id="UP000078343"/>
    </source>
</evidence>
<sequence>MSVDCVRDLSSGTETVSRQNMYRCCRTCMTLDPTLYVQPSAGILRALIDLSTVNSHFTAIEAELAIRSTAPGRVKPLFMSMFVSVPEFRDGILRILSPYDVARLMDAGFTSYREGLTRAEMLTCMPMYRNLFTDGSWLMKMNSSGYTVVVVSRHLDKFSFRNNYPRRYTSCNNRWTVVMLLAVGRNGTSDEERMMYESNFRSSIRGRHGSFVMDGNEIVVMDEESIMICLPNAVMWAESTTDGTPTVTVYMRRCMFKSLFQIESRDRVSTSYTYLNGRMETIMDVYLSRTECIEGDAERSVWKTEGSGVISVVCPFADPLMNPNMVMSL</sequence>
<accession>A0A178Z2F0</accession>